<name>A0A484FDZ5_COLOR</name>
<reference evidence="4" key="2">
    <citation type="journal article" date="2019" name="Mol. Plant Microbe Interact.">
        <title>Genome sequence resources for four phytopathogenic fungi from the Colletotrichum orbiculare species complex.</title>
        <authorList>
            <person name="Gan P."/>
            <person name="Tsushima A."/>
            <person name="Narusaka M."/>
            <person name="Narusaka Y."/>
            <person name="Takano Y."/>
            <person name="Kubo Y."/>
            <person name="Shirasu K."/>
        </authorList>
    </citation>
    <scope>GENOME REANNOTATION</scope>
    <source>
        <strain evidence="4">104-T / ATCC 96160 / CBS 514.97 / LARS 414 / MAFF 240422</strain>
    </source>
</reference>
<proteinExistence type="predicted"/>
<dbReference type="PROSITE" id="PS51186">
    <property type="entry name" value="GNAT"/>
    <property type="match status" value="1"/>
</dbReference>
<evidence type="ECO:0000256" key="1">
    <source>
        <dbReference type="SAM" id="MobiDB-lite"/>
    </source>
</evidence>
<dbReference type="InterPro" id="IPR016181">
    <property type="entry name" value="Acyl_CoA_acyltransferase"/>
</dbReference>
<dbReference type="OrthoDB" id="410198at2759"/>
<dbReference type="Proteomes" id="UP000014480">
    <property type="component" value="Unassembled WGS sequence"/>
</dbReference>
<keyword evidence="4" id="KW-1185">Reference proteome</keyword>
<dbReference type="SUPFAM" id="SSF55729">
    <property type="entry name" value="Acyl-CoA N-acyltransferases (Nat)"/>
    <property type="match status" value="1"/>
</dbReference>
<dbReference type="AlphaFoldDB" id="A0A484FDZ5"/>
<evidence type="ECO:0000313" key="4">
    <source>
        <dbReference type="Proteomes" id="UP000014480"/>
    </source>
</evidence>
<organism evidence="3 4">
    <name type="scientific">Colletotrichum orbiculare (strain 104-T / ATCC 96160 / CBS 514.97 / LARS 414 / MAFF 240422)</name>
    <name type="common">Cucumber anthracnose fungus</name>
    <name type="synonym">Colletotrichum lagenarium</name>
    <dbReference type="NCBI Taxonomy" id="1213857"/>
    <lineage>
        <taxon>Eukaryota</taxon>
        <taxon>Fungi</taxon>
        <taxon>Dikarya</taxon>
        <taxon>Ascomycota</taxon>
        <taxon>Pezizomycotina</taxon>
        <taxon>Sordariomycetes</taxon>
        <taxon>Hypocreomycetidae</taxon>
        <taxon>Glomerellales</taxon>
        <taxon>Glomerellaceae</taxon>
        <taxon>Colletotrichum</taxon>
        <taxon>Colletotrichum orbiculare species complex</taxon>
    </lineage>
</organism>
<reference evidence="4" key="1">
    <citation type="journal article" date="2013" name="New Phytol.">
        <title>Comparative genomic and transcriptomic analyses reveal the hemibiotrophic stage shift of Colletotrichum fungi.</title>
        <authorList>
            <person name="Gan P."/>
            <person name="Ikeda K."/>
            <person name="Irieda H."/>
            <person name="Narusaka M."/>
            <person name="O'Connell R.J."/>
            <person name="Narusaka Y."/>
            <person name="Takano Y."/>
            <person name="Kubo Y."/>
            <person name="Shirasu K."/>
        </authorList>
    </citation>
    <scope>NUCLEOTIDE SEQUENCE [LARGE SCALE GENOMIC DNA]</scope>
    <source>
        <strain evidence="4">104-T / ATCC 96160 / CBS 514.97 / LARS 414 / MAFF 240422</strain>
    </source>
</reference>
<comment type="caution">
    <text evidence="3">The sequence shown here is derived from an EMBL/GenBank/DDBJ whole genome shotgun (WGS) entry which is preliminary data.</text>
</comment>
<dbReference type="EMBL" id="AMCV02000033">
    <property type="protein sequence ID" value="TDZ16639.1"/>
    <property type="molecule type" value="Genomic_DNA"/>
</dbReference>
<dbReference type="PANTHER" id="PTHR42791">
    <property type="entry name" value="GNAT FAMILY ACETYLTRANSFERASE"/>
    <property type="match status" value="1"/>
</dbReference>
<dbReference type="CDD" id="cd04301">
    <property type="entry name" value="NAT_SF"/>
    <property type="match status" value="1"/>
</dbReference>
<protein>
    <recommendedName>
        <fullName evidence="2">N-acetyltransferase domain-containing protein</fullName>
    </recommendedName>
</protein>
<dbReference type="PANTHER" id="PTHR42791:SF1">
    <property type="entry name" value="N-ACETYLTRANSFERASE DOMAIN-CONTAINING PROTEIN"/>
    <property type="match status" value="1"/>
</dbReference>
<gene>
    <name evidence="3" type="ORF">Cob_v010367</name>
</gene>
<sequence length="238" mass="25918">MTSATSPDIVLRPATTEDVELLAAIADDAFKTDTHTQLKVVFHGPAPFRDGMTEGLRSWLQSTKVDLIVAEIAGEPVGWAGWGRRGFAGDVDGPLATPTEEPVAAPSGSGASHHIKDLESLTNASMEYWMGRLMPEGCRCRFVVSCVVHPEYQGRGVGGKLMRWGTDKADGEPGVYGWVQSSMGAVATYEKYGFHEVGRLEADLDVYAEGKPPGKDYAAITGSRESWGRYTWIYMKRD</sequence>
<dbReference type="InterPro" id="IPR052523">
    <property type="entry name" value="Trichothecene_AcTrans"/>
</dbReference>
<feature type="region of interest" description="Disordered" evidence="1">
    <location>
        <begin position="91"/>
        <end position="112"/>
    </location>
</feature>
<dbReference type="STRING" id="1213857.A0A484FDZ5"/>
<accession>A0A484FDZ5</accession>
<dbReference type="Gene3D" id="3.40.630.30">
    <property type="match status" value="1"/>
</dbReference>
<dbReference type="GO" id="GO:0016747">
    <property type="term" value="F:acyltransferase activity, transferring groups other than amino-acyl groups"/>
    <property type="evidence" value="ECO:0007669"/>
    <property type="project" value="InterPro"/>
</dbReference>
<dbReference type="InterPro" id="IPR000182">
    <property type="entry name" value="GNAT_dom"/>
</dbReference>
<dbReference type="Pfam" id="PF00583">
    <property type="entry name" value="Acetyltransf_1"/>
    <property type="match status" value="1"/>
</dbReference>
<evidence type="ECO:0000259" key="2">
    <source>
        <dbReference type="PROSITE" id="PS51186"/>
    </source>
</evidence>
<evidence type="ECO:0000313" key="3">
    <source>
        <dbReference type="EMBL" id="TDZ16639.1"/>
    </source>
</evidence>
<feature type="domain" description="N-acetyltransferase" evidence="2">
    <location>
        <begin position="9"/>
        <end position="214"/>
    </location>
</feature>